<feature type="transmembrane region" description="Helical" evidence="3">
    <location>
        <begin position="149"/>
        <end position="170"/>
    </location>
</feature>
<keyword evidence="3" id="KW-0472">Membrane</keyword>
<keyword evidence="3" id="KW-0812">Transmembrane</keyword>
<dbReference type="RefSeq" id="WP_245031744.1">
    <property type="nucleotide sequence ID" value="NZ_CP095075.1"/>
</dbReference>
<organism evidence="5 6">
    <name type="scientific">Halobacillus amylolyticus</name>
    <dbReference type="NCBI Taxonomy" id="2932259"/>
    <lineage>
        <taxon>Bacteria</taxon>
        <taxon>Bacillati</taxon>
        <taxon>Bacillota</taxon>
        <taxon>Bacilli</taxon>
        <taxon>Bacillales</taxon>
        <taxon>Bacillaceae</taxon>
        <taxon>Halobacillus</taxon>
    </lineage>
</organism>
<accession>A0ABY4HAP1</accession>
<evidence type="ECO:0000313" key="6">
    <source>
        <dbReference type="Proteomes" id="UP000830326"/>
    </source>
</evidence>
<feature type="transmembrane region" description="Helical" evidence="3">
    <location>
        <begin position="68"/>
        <end position="88"/>
    </location>
</feature>
<protein>
    <submittedName>
        <fullName evidence="5">DMT family transporter</fullName>
    </submittedName>
</protein>
<keyword evidence="6" id="KW-1185">Reference proteome</keyword>
<feature type="transmembrane region" description="Helical" evidence="3">
    <location>
        <begin position="242"/>
        <end position="263"/>
    </location>
</feature>
<feature type="transmembrane region" description="Helical" evidence="3">
    <location>
        <begin position="269"/>
        <end position="287"/>
    </location>
</feature>
<evidence type="ECO:0000259" key="4">
    <source>
        <dbReference type="Pfam" id="PF00892"/>
    </source>
</evidence>
<feature type="transmembrane region" description="Helical" evidence="3">
    <location>
        <begin position="213"/>
        <end position="235"/>
    </location>
</feature>
<dbReference type="EMBL" id="CP095075">
    <property type="protein sequence ID" value="UOR11611.1"/>
    <property type="molecule type" value="Genomic_DNA"/>
</dbReference>
<dbReference type="PANTHER" id="PTHR22911">
    <property type="entry name" value="ACYL-MALONYL CONDENSING ENZYME-RELATED"/>
    <property type="match status" value="1"/>
</dbReference>
<feature type="transmembrane region" description="Helical" evidence="3">
    <location>
        <begin position="182"/>
        <end position="201"/>
    </location>
</feature>
<dbReference type="InterPro" id="IPR037185">
    <property type="entry name" value="EmrE-like"/>
</dbReference>
<sequence>MSRKKGIIFVLLGAASFGFTPVFVKLGFRQGYSLGEINIIQMLIAFVVLWGMALVVRAKVTGLRRKTVLKIMTTGTFVGLTSIFYYGAIQHLTASLAIILLFQFVWIGIFFEWVFNKRKPTLVTISSMIVTLIGVFFASNILSNGVIELPALGLMFGMLSAFTYAGFIFFSGQVAVDVTPWIRSPMMVTGSLILVIITFMKDIPSLPLGDLDLWVVGGGVAFFGAVIPPLFFAFGSPGLSDGLANVLSAIELPVALISANLILSESITVLQWLGVIFIIVAIFLNNMRGATKSTQLEKRS</sequence>
<proteinExistence type="inferred from homology"/>
<keyword evidence="3" id="KW-1133">Transmembrane helix</keyword>
<evidence type="ECO:0000313" key="5">
    <source>
        <dbReference type="EMBL" id="UOR11611.1"/>
    </source>
</evidence>
<evidence type="ECO:0000256" key="1">
    <source>
        <dbReference type="ARBA" id="ARBA00004127"/>
    </source>
</evidence>
<dbReference type="Proteomes" id="UP000830326">
    <property type="component" value="Chromosome"/>
</dbReference>
<reference evidence="5" key="1">
    <citation type="submission" date="2022-04" db="EMBL/GenBank/DDBJ databases">
        <title>Halobacillus sp. isolated from saltern.</title>
        <authorList>
            <person name="Won M."/>
            <person name="Lee C.-M."/>
            <person name="Woen H.-Y."/>
            <person name="Kwon S.-W."/>
        </authorList>
    </citation>
    <scope>NUCLEOTIDE SEQUENCE</scope>
    <source>
        <strain evidence="5">SSHM10-5</strain>
    </source>
</reference>
<comment type="similarity">
    <text evidence="2">Belongs to the EamA transporter family.</text>
</comment>
<feature type="transmembrane region" description="Helical" evidence="3">
    <location>
        <begin position="39"/>
        <end position="56"/>
    </location>
</feature>
<dbReference type="SUPFAM" id="SSF103481">
    <property type="entry name" value="Multidrug resistance efflux transporter EmrE"/>
    <property type="match status" value="2"/>
</dbReference>
<comment type="subcellular location">
    <subcellularLocation>
        <location evidence="1">Endomembrane system</location>
        <topology evidence="1">Multi-pass membrane protein</topology>
    </subcellularLocation>
</comment>
<feature type="transmembrane region" description="Helical" evidence="3">
    <location>
        <begin position="122"/>
        <end position="143"/>
    </location>
</feature>
<evidence type="ECO:0000256" key="3">
    <source>
        <dbReference type="SAM" id="Phobius"/>
    </source>
</evidence>
<name>A0ABY4HAP1_9BACI</name>
<feature type="domain" description="EamA" evidence="4">
    <location>
        <begin position="5"/>
        <end position="139"/>
    </location>
</feature>
<dbReference type="PANTHER" id="PTHR22911:SF137">
    <property type="entry name" value="SOLUTE CARRIER FAMILY 35 MEMBER G2-RELATED"/>
    <property type="match status" value="1"/>
</dbReference>
<feature type="domain" description="EamA" evidence="4">
    <location>
        <begin position="152"/>
        <end position="286"/>
    </location>
</feature>
<dbReference type="Pfam" id="PF00892">
    <property type="entry name" value="EamA"/>
    <property type="match status" value="2"/>
</dbReference>
<dbReference type="InterPro" id="IPR000620">
    <property type="entry name" value="EamA_dom"/>
</dbReference>
<evidence type="ECO:0000256" key="2">
    <source>
        <dbReference type="ARBA" id="ARBA00007362"/>
    </source>
</evidence>
<feature type="transmembrane region" description="Helical" evidence="3">
    <location>
        <begin position="94"/>
        <end position="115"/>
    </location>
</feature>
<gene>
    <name evidence="5" type="ORF">MUO15_18855</name>
</gene>